<sequence>MIQQLFLLKIDNGIGRPQSTFKRFKTFSLLEQNNRTIFFTSKNKELKKNVKISVGCGQSKPVHFTDGFLRSFSRSTKRSDFFKHPKITVKPLAGSHLNPYSNGILLLFPKKFN</sequence>
<gene>
    <name evidence="1" type="ORF">BpHYR1_021476</name>
</gene>
<evidence type="ECO:0000313" key="1">
    <source>
        <dbReference type="EMBL" id="RNA19551.1"/>
    </source>
</evidence>
<dbReference type="AlphaFoldDB" id="A0A3M7R820"/>
<proteinExistence type="predicted"/>
<keyword evidence="2" id="KW-1185">Reference proteome</keyword>
<dbReference type="Proteomes" id="UP000276133">
    <property type="component" value="Unassembled WGS sequence"/>
</dbReference>
<evidence type="ECO:0000313" key="2">
    <source>
        <dbReference type="Proteomes" id="UP000276133"/>
    </source>
</evidence>
<reference evidence="1 2" key="1">
    <citation type="journal article" date="2018" name="Sci. Rep.">
        <title>Genomic signatures of local adaptation to the degree of environmental predictability in rotifers.</title>
        <authorList>
            <person name="Franch-Gras L."/>
            <person name="Hahn C."/>
            <person name="Garcia-Roger E.M."/>
            <person name="Carmona M.J."/>
            <person name="Serra M."/>
            <person name="Gomez A."/>
        </authorList>
    </citation>
    <scope>NUCLEOTIDE SEQUENCE [LARGE SCALE GENOMIC DNA]</scope>
    <source>
        <strain evidence="1">HYR1</strain>
    </source>
</reference>
<comment type="caution">
    <text evidence="1">The sequence shown here is derived from an EMBL/GenBank/DDBJ whole genome shotgun (WGS) entry which is preliminary data.</text>
</comment>
<organism evidence="1 2">
    <name type="scientific">Brachionus plicatilis</name>
    <name type="common">Marine rotifer</name>
    <name type="synonym">Brachionus muelleri</name>
    <dbReference type="NCBI Taxonomy" id="10195"/>
    <lineage>
        <taxon>Eukaryota</taxon>
        <taxon>Metazoa</taxon>
        <taxon>Spiralia</taxon>
        <taxon>Gnathifera</taxon>
        <taxon>Rotifera</taxon>
        <taxon>Eurotatoria</taxon>
        <taxon>Monogononta</taxon>
        <taxon>Pseudotrocha</taxon>
        <taxon>Ploima</taxon>
        <taxon>Brachionidae</taxon>
        <taxon>Brachionus</taxon>
    </lineage>
</organism>
<protein>
    <submittedName>
        <fullName evidence="1">Uncharacterized protein</fullName>
    </submittedName>
</protein>
<name>A0A3M7R820_BRAPC</name>
<dbReference type="EMBL" id="REGN01004023">
    <property type="protein sequence ID" value="RNA19551.1"/>
    <property type="molecule type" value="Genomic_DNA"/>
</dbReference>
<accession>A0A3M7R820</accession>